<evidence type="ECO:0000313" key="1">
    <source>
        <dbReference type="EMBL" id="KAG1531272.1"/>
    </source>
</evidence>
<dbReference type="AlphaFoldDB" id="A0A9P6XRV8"/>
<protein>
    <submittedName>
        <fullName evidence="1">Uncharacterized protein</fullName>
    </submittedName>
</protein>
<proteinExistence type="predicted"/>
<keyword evidence="2" id="KW-1185">Reference proteome</keyword>
<accession>A0A9P6XRV8</accession>
<dbReference type="Proteomes" id="UP000740926">
    <property type="component" value="Unassembled WGS sequence"/>
</dbReference>
<dbReference type="InterPro" id="IPR036485">
    <property type="entry name" value="Glu_synth_asu_C_sf"/>
</dbReference>
<comment type="caution">
    <text evidence="1">The sequence shown here is derived from an EMBL/GenBank/DDBJ whole genome shotgun (WGS) entry which is preliminary data.</text>
</comment>
<evidence type="ECO:0000313" key="2">
    <source>
        <dbReference type="Proteomes" id="UP000740926"/>
    </source>
</evidence>
<organism evidence="1 2">
    <name type="scientific">Rhizopus delemar</name>
    <dbReference type="NCBI Taxonomy" id="936053"/>
    <lineage>
        <taxon>Eukaryota</taxon>
        <taxon>Fungi</taxon>
        <taxon>Fungi incertae sedis</taxon>
        <taxon>Mucoromycota</taxon>
        <taxon>Mucoromycotina</taxon>
        <taxon>Mucoromycetes</taxon>
        <taxon>Mucorales</taxon>
        <taxon>Mucorineae</taxon>
        <taxon>Rhizopodaceae</taxon>
        <taxon>Rhizopus</taxon>
    </lineage>
</organism>
<name>A0A9P6XRV8_9FUNG</name>
<sequence>MHARVTHESSYAAARDEAKEIGEMPLELHIMDGNGEPYEFWEKLELRAYDNGHGYMEGIFNPGAAERDPVSRAHFETLTGAYGEERAREILGDWEASRGKFVKVMPTDYRRALGEMWRAANQQQLAA</sequence>
<dbReference type="GO" id="GO:0016491">
    <property type="term" value="F:oxidoreductase activity"/>
    <property type="evidence" value="ECO:0007669"/>
    <property type="project" value="InterPro"/>
</dbReference>
<gene>
    <name evidence="1" type="ORF">G6F50_016791</name>
</gene>
<dbReference type="EMBL" id="JAANIU010011107">
    <property type="protein sequence ID" value="KAG1531272.1"/>
    <property type="molecule type" value="Genomic_DNA"/>
</dbReference>
<dbReference type="SUPFAM" id="SSF69336">
    <property type="entry name" value="Alpha subunit of glutamate synthase, C-terminal domain"/>
    <property type="match status" value="1"/>
</dbReference>
<dbReference type="Gene3D" id="2.160.20.60">
    <property type="entry name" value="Glutamate synthase, alpha subunit, C-terminal domain"/>
    <property type="match status" value="1"/>
</dbReference>
<reference evidence="1 2" key="1">
    <citation type="journal article" date="2020" name="Microb. Genom.">
        <title>Genetic diversity of clinical and environmental Mucorales isolates obtained from an investigation of mucormycosis cases among solid organ transplant recipients.</title>
        <authorList>
            <person name="Nguyen M.H."/>
            <person name="Kaul D."/>
            <person name="Muto C."/>
            <person name="Cheng S.J."/>
            <person name="Richter R.A."/>
            <person name="Bruno V.M."/>
            <person name="Liu G."/>
            <person name="Beyhan S."/>
            <person name="Sundermann A.J."/>
            <person name="Mounaud S."/>
            <person name="Pasculle A.W."/>
            <person name="Nierman W.C."/>
            <person name="Driscoll E."/>
            <person name="Cumbie R."/>
            <person name="Clancy C.J."/>
            <person name="Dupont C.L."/>
        </authorList>
    </citation>
    <scope>NUCLEOTIDE SEQUENCE [LARGE SCALE GENOMIC DNA]</scope>
    <source>
        <strain evidence="1 2">GL24</strain>
    </source>
</reference>